<keyword evidence="3" id="KW-1185">Reference proteome</keyword>
<evidence type="ECO:0000313" key="2">
    <source>
        <dbReference type="EMBL" id="MEO3715974.1"/>
    </source>
</evidence>
<dbReference type="Gene3D" id="3.30.559.10">
    <property type="entry name" value="Chloramphenicol acetyltransferase-like domain"/>
    <property type="match status" value="1"/>
</dbReference>
<dbReference type="RefSeq" id="WP_347613767.1">
    <property type="nucleotide sequence ID" value="NZ_JBDPZC010000049.1"/>
</dbReference>
<dbReference type="PANTHER" id="PTHR45527">
    <property type="entry name" value="NONRIBOSOMAL PEPTIDE SYNTHETASE"/>
    <property type="match status" value="1"/>
</dbReference>
<feature type="non-terminal residue" evidence="2">
    <location>
        <position position="1"/>
    </location>
</feature>
<evidence type="ECO:0000259" key="1">
    <source>
        <dbReference type="Pfam" id="PF00668"/>
    </source>
</evidence>
<dbReference type="Proteomes" id="UP001462640">
    <property type="component" value="Unassembled WGS sequence"/>
</dbReference>
<dbReference type="InterPro" id="IPR023213">
    <property type="entry name" value="CAT-like_dom_sf"/>
</dbReference>
<protein>
    <submittedName>
        <fullName evidence="2">Condensation domain-containing protein</fullName>
    </submittedName>
</protein>
<dbReference type="InterPro" id="IPR001242">
    <property type="entry name" value="Condensation_dom"/>
</dbReference>
<dbReference type="CDD" id="cd19544">
    <property type="entry name" value="E-C_NRPS"/>
    <property type="match status" value="1"/>
</dbReference>
<dbReference type="SUPFAM" id="SSF52777">
    <property type="entry name" value="CoA-dependent acyltransferases"/>
    <property type="match status" value="2"/>
</dbReference>
<dbReference type="Gene3D" id="3.30.559.30">
    <property type="entry name" value="Nonribosomal peptide synthetase, condensation domain"/>
    <property type="match status" value="1"/>
</dbReference>
<sequence length="463" mass="50832">AANVQDIYPLAPLQEGILFHHLMEKEGDPYLLPSLLGFASRERLERFMGALQQVMDRHDILRTGIAWEGLEQPVQVVRRRVRFPLEILTLDPAQGDIAEQLEARYDPRHYRLDVSQAPLMQGYAAEDAAQGRWLLRLLSHHLISDHTTVELLVEEALAIEAGQLETLAAPAPFRNFVAQACLGVSQAEHETFFRQMLGDIEEPTAPFGLLDVQGDGSQVKEAGEKLPAALSAQLRQQARRLGVSTASLMHLAWALVLARTTGRQDVVFGTVLFGRMQGGEQSDRVLGMFINTLPLRLSVGSQGLGAGLRQVHQLLAQLLRHEHAPLALAQRCSAVPAQTPLFSSLLNYRYSVQGSAAAQAAQEVEGIEELGGHERTNYPLTLSVDDLGEDFLITALVSEPVDPQRVCAFMHEALQAVATALGARPETPLASLDVLPSQERAQLLGWGVSQREYPREEGLAALF</sequence>
<dbReference type="PANTHER" id="PTHR45527:SF1">
    <property type="entry name" value="FATTY ACID SYNTHASE"/>
    <property type="match status" value="1"/>
</dbReference>
<feature type="domain" description="Condensation" evidence="1">
    <location>
        <begin position="4"/>
        <end position="444"/>
    </location>
</feature>
<dbReference type="EMBL" id="JBDPZC010000049">
    <property type="protein sequence ID" value="MEO3715974.1"/>
    <property type="molecule type" value="Genomic_DNA"/>
</dbReference>
<evidence type="ECO:0000313" key="3">
    <source>
        <dbReference type="Proteomes" id="UP001462640"/>
    </source>
</evidence>
<organism evidence="2 3">
    <name type="scientific">Roseateles flavus</name>
    <dbReference type="NCBI Taxonomy" id="3149041"/>
    <lineage>
        <taxon>Bacteria</taxon>
        <taxon>Pseudomonadati</taxon>
        <taxon>Pseudomonadota</taxon>
        <taxon>Betaproteobacteria</taxon>
        <taxon>Burkholderiales</taxon>
        <taxon>Sphaerotilaceae</taxon>
        <taxon>Roseateles</taxon>
    </lineage>
</organism>
<name>A0ABV0GLQ6_9BURK</name>
<dbReference type="Pfam" id="PF00668">
    <property type="entry name" value="Condensation"/>
    <property type="match status" value="1"/>
</dbReference>
<accession>A0ABV0GLQ6</accession>
<feature type="non-terminal residue" evidence="2">
    <location>
        <position position="463"/>
    </location>
</feature>
<gene>
    <name evidence="2" type="ORF">ABDJ40_24660</name>
</gene>
<reference evidence="2 3" key="1">
    <citation type="submission" date="2024-05" db="EMBL/GenBank/DDBJ databases">
        <title>Roseateles sp. 2.12 16S ribosomal RNA gene Genome sequencing and assembly.</title>
        <authorList>
            <person name="Woo H."/>
        </authorList>
    </citation>
    <scope>NUCLEOTIDE SEQUENCE [LARGE SCALE GENOMIC DNA]</scope>
    <source>
        <strain evidence="2 3">2.12</strain>
    </source>
</reference>
<proteinExistence type="predicted"/>
<comment type="caution">
    <text evidence="2">The sequence shown here is derived from an EMBL/GenBank/DDBJ whole genome shotgun (WGS) entry which is preliminary data.</text>
</comment>